<evidence type="ECO:0000313" key="3">
    <source>
        <dbReference type="EMBL" id="CAB4034667.1"/>
    </source>
</evidence>
<dbReference type="Proteomes" id="UP001152795">
    <property type="component" value="Unassembled WGS sequence"/>
</dbReference>
<sequence>MKCWTILALLVAICAVFLGVGHTEETTDDLNEAALEDAYSDTENDVQLADSSVNRENDYAHDENNDDDDGDDDDDDETENAVDSVKETPSNDDDKAEISKRTPWGRRRRYWPRRRRVWPRRRRVWPRRRRVWPRRRRTLGK</sequence>
<feature type="chain" id="PRO_5043781055" evidence="2">
    <location>
        <begin position="24"/>
        <end position="141"/>
    </location>
</feature>
<feature type="compositionally biased region" description="Basic and acidic residues" evidence="1">
    <location>
        <begin position="53"/>
        <end position="63"/>
    </location>
</feature>
<evidence type="ECO:0000313" key="4">
    <source>
        <dbReference type="Proteomes" id="UP001152795"/>
    </source>
</evidence>
<keyword evidence="4" id="KW-1185">Reference proteome</keyword>
<evidence type="ECO:0000256" key="2">
    <source>
        <dbReference type="SAM" id="SignalP"/>
    </source>
</evidence>
<protein>
    <submittedName>
        <fullName evidence="3">Uncharacterized protein</fullName>
    </submittedName>
</protein>
<organism evidence="3 4">
    <name type="scientific">Paramuricea clavata</name>
    <name type="common">Red gorgonian</name>
    <name type="synonym">Violescent sea-whip</name>
    <dbReference type="NCBI Taxonomy" id="317549"/>
    <lineage>
        <taxon>Eukaryota</taxon>
        <taxon>Metazoa</taxon>
        <taxon>Cnidaria</taxon>
        <taxon>Anthozoa</taxon>
        <taxon>Octocorallia</taxon>
        <taxon>Malacalcyonacea</taxon>
        <taxon>Plexauridae</taxon>
        <taxon>Paramuricea</taxon>
    </lineage>
</organism>
<name>A0A7D9LJF2_PARCT</name>
<dbReference type="EMBL" id="CACRXK020020315">
    <property type="protein sequence ID" value="CAB4034667.1"/>
    <property type="molecule type" value="Genomic_DNA"/>
</dbReference>
<proteinExistence type="predicted"/>
<dbReference type="AlphaFoldDB" id="A0A7D9LJF2"/>
<accession>A0A7D9LJF2</accession>
<feature type="compositionally biased region" description="Acidic residues" evidence="1">
    <location>
        <begin position="64"/>
        <end position="80"/>
    </location>
</feature>
<reference evidence="3" key="1">
    <citation type="submission" date="2020-04" db="EMBL/GenBank/DDBJ databases">
        <authorList>
            <person name="Alioto T."/>
            <person name="Alioto T."/>
            <person name="Gomez Garrido J."/>
        </authorList>
    </citation>
    <scope>NUCLEOTIDE SEQUENCE</scope>
    <source>
        <strain evidence="3">A484AB</strain>
    </source>
</reference>
<feature type="signal peptide" evidence="2">
    <location>
        <begin position="1"/>
        <end position="23"/>
    </location>
</feature>
<evidence type="ECO:0000256" key="1">
    <source>
        <dbReference type="SAM" id="MobiDB-lite"/>
    </source>
</evidence>
<comment type="caution">
    <text evidence="3">The sequence shown here is derived from an EMBL/GenBank/DDBJ whole genome shotgun (WGS) entry which is preliminary data.</text>
</comment>
<gene>
    <name evidence="3" type="ORF">PACLA_8A040690</name>
</gene>
<feature type="region of interest" description="Disordered" evidence="1">
    <location>
        <begin position="36"/>
        <end position="100"/>
    </location>
</feature>
<keyword evidence="2" id="KW-0732">Signal</keyword>